<protein>
    <submittedName>
        <fullName evidence="4">Multimeric flavodoxin WrbA</fullName>
    </submittedName>
</protein>
<dbReference type="PANTHER" id="PTHR43278:SF4">
    <property type="entry name" value="NAD(P)H-DEPENDENT FMN-CONTAINING OXIDOREDUCTASE YWQN-RELATED"/>
    <property type="match status" value="1"/>
</dbReference>
<keyword evidence="2" id="KW-0288">FMN</keyword>
<name>A0A1M5HY12_9ALTE</name>
<dbReference type="AlphaFoldDB" id="A0A1M5HY12"/>
<dbReference type="InterPro" id="IPR051796">
    <property type="entry name" value="ISF_SsuE-like"/>
</dbReference>
<evidence type="ECO:0000256" key="1">
    <source>
        <dbReference type="ARBA" id="ARBA00022630"/>
    </source>
</evidence>
<sequence length="168" mass="18900">MAISVVVASSRQNGHTVALVNSLVTFEPATVIDLSEKQLSYFDYEHGNKQDDFLHILSDLIASEFIVFATPVYWYSMSAQLKVFIDRLTDLLTIEKEMGRALRGKRFAVIATGTDSELPACFTEQFQRIGDYLGMQMLPPLYCQCPDGFNESQHKVAISNFAELIKGY</sequence>
<evidence type="ECO:0000313" key="4">
    <source>
        <dbReference type="EMBL" id="SHG20886.1"/>
    </source>
</evidence>
<dbReference type="GO" id="GO:0016491">
    <property type="term" value="F:oxidoreductase activity"/>
    <property type="evidence" value="ECO:0007669"/>
    <property type="project" value="InterPro"/>
</dbReference>
<proteinExistence type="predicted"/>
<organism evidence="4 5">
    <name type="scientific">Marisediminitalea aggregata</name>
    <dbReference type="NCBI Taxonomy" id="634436"/>
    <lineage>
        <taxon>Bacteria</taxon>
        <taxon>Pseudomonadati</taxon>
        <taxon>Pseudomonadota</taxon>
        <taxon>Gammaproteobacteria</taxon>
        <taxon>Alteromonadales</taxon>
        <taxon>Alteromonadaceae</taxon>
        <taxon>Marisediminitalea</taxon>
    </lineage>
</organism>
<dbReference type="InterPro" id="IPR005025">
    <property type="entry name" value="FMN_Rdtase-like_dom"/>
</dbReference>
<dbReference type="Pfam" id="PF03358">
    <property type="entry name" value="FMN_red"/>
    <property type="match status" value="1"/>
</dbReference>
<feature type="domain" description="NADPH-dependent FMN reductase-like" evidence="3">
    <location>
        <begin position="1"/>
        <end position="140"/>
    </location>
</feature>
<reference evidence="5" key="1">
    <citation type="submission" date="2016-11" db="EMBL/GenBank/DDBJ databases">
        <authorList>
            <person name="Varghese N."/>
            <person name="Submissions S."/>
        </authorList>
    </citation>
    <scope>NUCLEOTIDE SEQUENCE [LARGE SCALE GENOMIC DNA]</scope>
    <source>
        <strain evidence="5">CGMCC 1.8995</strain>
    </source>
</reference>
<evidence type="ECO:0000259" key="3">
    <source>
        <dbReference type="Pfam" id="PF03358"/>
    </source>
</evidence>
<dbReference type="EMBL" id="FQWD01000002">
    <property type="protein sequence ID" value="SHG20886.1"/>
    <property type="molecule type" value="Genomic_DNA"/>
</dbReference>
<gene>
    <name evidence="4" type="ORF">SAMN05216361_1680</name>
</gene>
<dbReference type="OrthoDB" id="9805976at2"/>
<keyword evidence="1" id="KW-0285">Flavoprotein</keyword>
<dbReference type="STRING" id="634436.SAMN05216361_1680"/>
<dbReference type="InterPro" id="IPR029039">
    <property type="entry name" value="Flavoprotein-like_sf"/>
</dbReference>
<dbReference type="SUPFAM" id="SSF52218">
    <property type="entry name" value="Flavoproteins"/>
    <property type="match status" value="1"/>
</dbReference>
<evidence type="ECO:0000313" key="5">
    <source>
        <dbReference type="Proteomes" id="UP000184520"/>
    </source>
</evidence>
<dbReference type="Proteomes" id="UP000184520">
    <property type="component" value="Unassembled WGS sequence"/>
</dbReference>
<dbReference type="RefSeq" id="WP_084526319.1">
    <property type="nucleotide sequence ID" value="NZ_FQWD01000002.1"/>
</dbReference>
<evidence type="ECO:0000256" key="2">
    <source>
        <dbReference type="ARBA" id="ARBA00022643"/>
    </source>
</evidence>
<keyword evidence="5" id="KW-1185">Reference proteome</keyword>
<dbReference type="PANTHER" id="PTHR43278">
    <property type="entry name" value="NAD(P)H-DEPENDENT FMN-CONTAINING OXIDOREDUCTASE YWQN-RELATED"/>
    <property type="match status" value="1"/>
</dbReference>
<accession>A0A1M5HY12</accession>
<dbReference type="Gene3D" id="3.40.50.360">
    <property type="match status" value="1"/>
</dbReference>